<dbReference type="PANTHER" id="PTHR48061:SF12">
    <property type="entry name" value="DISEASE RESISTANCE LIKE PROTEIN"/>
    <property type="match status" value="1"/>
</dbReference>
<feature type="compositionally biased region" description="Basic residues" evidence="8">
    <location>
        <begin position="61"/>
        <end position="74"/>
    </location>
</feature>
<evidence type="ECO:0000256" key="7">
    <source>
        <dbReference type="ARBA" id="ARBA00023180"/>
    </source>
</evidence>
<dbReference type="AlphaFoldDB" id="A0AA86SH99"/>
<evidence type="ECO:0000313" key="10">
    <source>
        <dbReference type="Proteomes" id="UP001189624"/>
    </source>
</evidence>
<proteinExistence type="predicted"/>
<dbReference type="GO" id="GO:0016020">
    <property type="term" value="C:membrane"/>
    <property type="evidence" value="ECO:0007669"/>
    <property type="project" value="UniProtKB-SubCell"/>
</dbReference>
<keyword evidence="2" id="KW-0812">Transmembrane</keyword>
<evidence type="ECO:0000256" key="4">
    <source>
        <dbReference type="ARBA" id="ARBA00022989"/>
    </source>
</evidence>
<dbReference type="PANTHER" id="PTHR48061">
    <property type="entry name" value="LEUCINE-RICH REPEAT RECEPTOR PROTEIN KINASE EMS1-LIKE-RELATED"/>
    <property type="match status" value="1"/>
</dbReference>
<dbReference type="Proteomes" id="UP001189624">
    <property type="component" value="Chromosome 3"/>
</dbReference>
<sequence>MLNLSYNPFFPGRIPPELGNLTNLEVLWLTQCNLVGVIPTSLGNLNKLQDLDLALLQRTHIGIKRRPKKERKASRGSQNAKAGQDRLGQPSQTGTAVPNTKSQVRRTYHLWDARPKPQISNGTAVSNPTGRPSLAQ</sequence>
<dbReference type="SUPFAM" id="SSF52058">
    <property type="entry name" value="L domain-like"/>
    <property type="match status" value="1"/>
</dbReference>
<dbReference type="Gene3D" id="3.80.10.10">
    <property type="entry name" value="Ribonuclease Inhibitor"/>
    <property type="match status" value="1"/>
</dbReference>
<dbReference type="Pfam" id="PF00560">
    <property type="entry name" value="LRR_1"/>
    <property type="match status" value="2"/>
</dbReference>
<evidence type="ECO:0000256" key="1">
    <source>
        <dbReference type="ARBA" id="ARBA00004479"/>
    </source>
</evidence>
<keyword evidence="10" id="KW-1185">Reference proteome</keyword>
<gene>
    <name evidence="9" type="ORF">AYBTSS11_LOCUS9418</name>
</gene>
<keyword evidence="3" id="KW-0732">Signal</keyword>
<reference evidence="9" key="1">
    <citation type="submission" date="2023-10" db="EMBL/GenBank/DDBJ databases">
        <authorList>
            <person name="Domelevo Entfellner J.-B."/>
        </authorList>
    </citation>
    <scope>NUCLEOTIDE SEQUENCE</scope>
</reference>
<keyword evidence="5" id="KW-0472">Membrane</keyword>
<dbReference type="InterPro" id="IPR032675">
    <property type="entry name" value="LRR_dom_sf"/>
</dbReference>
<evidence type="ECO:0000313" key="9">
    <source>
        <dbReference type="EMBL" id="CAJ1939925.1"/>
    </source>
</evidence>
<protein>
    <submittedName>
        <fullName evidence="9">Uncharacterized protein</fullName>
    </submittedName>
</protein>
<keyword evidence="6" id="KW-0675">Receptor</keyword>
<dbReference type="EMBL" id="OY731400">
    <property type="protein sequence ID" value="CAJ1939925.1"/>
    <property type="molecule type" value="Genomic_DNA"/>
</dbReference>
<organism evidence="9 10">
    <name type="scientific">Sphenostylis stenocarpa</name>
    <dbReference type="NCBI Taxonomy" id="92480"/>
    <lineage>
        <taxon>Eukaryota</taxon>
        <taxon>Viridiplantae</taxon>
        <taxon>Streptophyta</taxon>
        <taxon>Embryophyta</taxon>
        <taxon>Tracheophyta</taxon>
        <taxon>Spermatophyta</taxon>
        <taxon>Magnoliopsida</taxon>
        <taxon>eudicotyledons</taxon>
        <taxon>Gunneridae</taxon>
        <taxon>Pentapetalae</taxon>
        <taxon>rosids</taxon>
        <taxon>fabids</taxon>
        <taxon>Fabales</taxon>
        <taxon>Fabaceae</taxon>
        <taxon>Papilionoideae</taxon>
        <taxon>50 kb inversion clade</taxon>
        <taxon>NPAAA clade</taxon>
        <taxon>indigoferoid/millettioid clade</taxon>
        <taxon>Phaseoleae</taxon>
        <taxon>Sphenostylis</taxon>
    </lineage>
</organism>
<accession>A0AA86SH99</accession>
<dbReference type="InterPro" id="IPR001611">
    <property type="entry name" value="Leu-rich_rpt"/>
</dbReference>
<evidence type="ECO:0000256" key="3">
    <source>
        <dbReference type="ARBA" id="ARBA00022729"/>
    </source>
</evidence>
<keyword evidence="7" id="KW-0325">Glycoprotein</keyword>
<feature type="region of interest" description="Disordered" evidence="8">
    <location>
        <begin position="59"/>
        <end position="136"/>
    </location>
</feature>
<feature type="compositionally biased region" description="Polar residues" evidence="8">
    <location>
        <begin position="118"/>
        <end position="136"/>
    </location>
</feature>
<keyword evidence="4" id="KW-1133">Transmembrane helix</keyword>
<dbReference type="InterPro" id="IPR046956">
    <property type="entry name" value="RLP23-like"/>
</dbReference>
<feature type="compositionally biased region" description="Polar residues" evidence="8">
    <location>
        <begin position="89"/>
        <end position="102"/>
    </location>
</feature>
<evidence type="ECO:0000256" key="5">
    <source>
        <dbReference type="ARBA" id="ARBA00023136"/>
    </source>
</evidence>
<evidence type="ECO:0000256" key="2">
    <source>
        <dbReference type="ARBA" id="ARBA00022692"/>
    </source>
</evidence>
<dbReference type="Gramene" id="rna-AYBTSS11_LOCUS9418">
    <property type="protein sequence ID" value="CAJ1939925.1"/>
    <property type="gene ID" value="gene-AYBTSS11_LOCUS9418"/>
</dbReference>
<name>A0AA86SH99_9FABA</name>
<comment type="subcellular location">
    <subcellularLocation>
        <location evidence="1">Membrane</location>
        <topology evidence="1">Single-pass type I membrane protein</topology>
    </subcellularLocation>
</comment>
<evidence type="ECO:0000256" key="8">
    <source>
        <dbReference type="SAM" id="MobiDB-lite"/>
    </source>
</evidence>
<evidence type="ECO:0000256" key="6">
    <source>
        <dbReference type="ARBA" id="ARBA00023170"/>
    </source>
</evidence>